<evidence type="ECO:0000256" key="1">
    <source>
        <dbReference type="SAM" id="SignalP"/>
    </source>
</evidence>
<dbReference type="AlphaFoldDB" id="A0A4T3F0N2"/>
<dbReference type="PROSITE" id="PS51257">
    <property type="entry name" value="PROKAR_LIPOPROTEIN"/>
    <property type="match status" value="1"/>
</dbReference>
<feature type="domain" description="Extensin-like C-terminal" evidence="2">
    <location>
        <begin position="47"/>
        <end position="224"/>
    </location>
</feature>
<dbReference type="Pfam" id="PF06904">
    <property type="entry name" value="Extensin-like_C"/>
    <property type="match status" value="1"/>
</dbReference>
<dbReference type="EMBL" id="SSHH01000002">
    <property type="protein sequence ID" value="TIX50599.1"/>
    <property type="molecule type" value="Genomic_DNA"/>
</dbReference>
<evidence type="ECO:0000313" key="4">
    <source>
        <dbReference type="Proteomes" id="UP000309389"/>
    </source>
</evidence>
<gene>
    <name evidence="3" type="ORF">E5222_10070</name>
</gene>
<dbReference type="OrthoDB" id="9809788at2"/>
<name>A0A4T3F0N2_9SPHN</name>
<sequence>MKRFAAILIASLLASGCSVLPESQERRSASPAPAAQAPIARSPAAGQCLAELGQAGAQFSAVPDSYTGEGCSTIGTVQMSALRGDSSTLAVSNIGPVQCAVGAAFAAWARFGVDRAAQQYLGARLQRIETYGSYACRNVAGSGRRSAHATAGAIDIAAFVLEDGRRVSVAEGWHGGNSAEREFLRVIQRSACRRFDTVLGPEYDAAHRDHFHLEGVIEGSSFCR</sequence>
<protein>
    <submittedName>
        <fullName evidence="3">Extensin family protein</fullName>
    </submittedName>
</protein>
<dbReference type="InterPro" id="IPR009683">
    <property type="entry name" value="Extensin-like_C"/>
</dbReference>
<dbReference type="RefSeq" id="WP_136693619.1">
    <property type="nucleotide sequence ID" value="NZ_SSHH01000002.1"/>
</dbReference>
<feature type="signal peptide" evidence="1">
    <location>
        <begin position="1"/>
        <end position="20"/>
    </location>
</feature>
<reference evidence="3 4" key="1">
    <citation type="submission" date="2019-04" db="EMBL/GenBank/DDBJ databases">
        <title>Altererythrobacter aquimixticola sp. nov., isolated from sediment of junction between the ocean and a freshwater spring.</title>
        <authorList>
            <person name="Yoon J.-H."/>
        </authorList>
    </citation>
    <scope>NUCLEOTIDE SEQUENCE [LARGE SCALE GENOMIC DNA]</scope>
    <source>
        <strain evidence="3 4">SSKS-13</strain>
    </source>
</reference>
<evidence type="ECO:0000313" key="3">
    <source>
        <dbReference type="EMBL" id="TIX50599.1"/>
    </source>
</evidence>
<feature type="chain" id="PRO_5020719842" evidence="1">
    <location>
        <begin position="21"/>
        <end position="224"/>
    </location>
</feature>
<organism evidence="3 4">
    <name type="scientific">Alteraurantiacibacter aquimixticola</name>
    <dbReference type="NCBI Taxonomy" id="2489173"/>
    <lineage>
        <taxon>Bacteria</taxon>
        <taxon>Pseudomonadati</taxon>
        <taxon>Pseudomonadota</taxon>
        <taxon>Alphaproteobacteria</taxon>
        <taxon>Sphingomonadales</taxon>
        <taxon>Erythrobacteraceae</taxon>
        <taxon>Alteraurantiacibacter</taxon>
    </lineage>
</organism>
<dbReference type="Proteomes" id="UP000309389">
    <property type="component" value="Unassembled WGS sequence"/>
</dbReference>
<evidence type="ECO:0000259" key="2">
    <source>
        <dbReference type="Pfam" id="PF06904"/>
    </source>
</evidence>
<comment type="caution">
    <text evidence="3">The sequence shown here is derived from an EMBL/GenBank/DDBJ whole genome shotgun (WGS) entry which is preliminary data.</text>
</comment>
<keyword evidence="4" id="KW-1185">Reference proteome</keyword>
<keyword evidence="1" id="KW-0732">Signal</keyword>
<accession>A0A4T3F0N2</accession>
<proteinExistence type="predicted"/>